<dbReference type="HOGENOM" id="CLU_043024_0_0_14"/>
<dbReference type="PANTHER" id="PTHR30222">
    <property type="entry name" value="SPERMIDINE/PUTRESCINE-BINDING PERIPLASMIC PROTEIN"/>
    <property type="match status" value="1"/>
</dbReference>
<dbReference type="PANTHER" id="PTHR30222:SF17">
    <property type="entry name" value="SPERMIDINE_PUTRESCINE-BINDING PERIPLASMIC PROTEIN"/>
    <property type="match status" value="1"/>
</dbReference>
<name>G8C2L7_9MOLU</name>
<accession>G8C2L7</accession>
<dbReference type="Gene3D" id="3.40.190.10">
    <property type="entry name" value="Periplasmic binding protein-like II"/>
    <property type="match status" value="1"/>
</dbReference>
<sequence>MTLKLLWVTPITSLALPTSLISIQSLWNNELRLATYQAYISDEVASEAFEKFGIKTTYFENDKEVLSGFRSGTYDLAIISSSTLEEAISQNLVKKIDWSQFSSIPEKYKSKEQAPHKPFTEDLFDPVINQLFSKNAKFYEYGIPYFLSYLTFVYTGEKLKNSETLKWENLLEAIAEDSRFLPNNNTAPKLALIEDELTIFYISKLISGDTKKLSEISKNDQLNFYSQLSNLVKNNKLGRLGSNSIFLHPNSSLVSEMMLSGELNGAFMYNGDALYTYRTLKEDVKLQDVDNKFHIFEGTPSLWLLDNIAISAKIPQERETKIYEFLNQLLFEGVLSEQGEGRQIDETSWAWKNFDYLKYTPTLKSLQAKLRDTAKSEQSPTTKLSTQFDAKDIKLLFGNQEFDKCQWGENTDSSEENKTVCQVIFESSLSASQNLQLALAFQRWKNNL</sequence>
<dbReference type="PRINTS" id="PR00905">
    <property type="entry name" value="MG045FAMILY"/>
</dbReference>
<evidence type="ECO:0000313" key="2">
    <source>
        <dbReference type="EMBL" id="CCE66565.1"/>
    </source>
</evidence>
<evidence type="ECO:0000256" key="1">
    <source>
        <dbReference type="ARBA" id="ARBA00022729"/>
    </source>
</evidence>
<dbReference type="OrthoDB" id="395489at2"/>
<organism evidence="2">
    <name type="scientific">Candidatus Mycoplasma haematominutum 'Birmingham 1'</name>
    <dbReference type="NCBI Taxonomy" id="1116213"/>
    <lineage>
        <taxon>Bacteria</taxon>
        <taxon>Bacillati</taxon>
        <taxon>Mycoplasmatota</taxon>
        <taxon>Mollicutes</taxon>
        <taxon>Mycoplasmataceae</taxon>
        <taxon>Mycoplasma</taxon>
    </lineage>
</organism>
<dbReference type="EMBL" id="HE613254">
    <property type="protein sequence ID" value="CCE66565.1"/>
    <property type="molecule type" value="Genomic_DNA"/>
</dbReference>
<reference evidence="2" key="1">
    <citation type="submission" date="2011-11" db="EMBL/GenBank/DDBJ databases">
        <title>Complete genome sequence of Candidatus Mycoplasma haemominutum.</title>
        <authorList>
            <person name="Barker E.N."/>
            <person name="Darby A.C."/>
            <person name="Helps C.R."/>
            <person name="Peters I.R."/>
            <person name="Hughes M.A."/>
            <person name="Radford A.D."/>
            <person name="Novacco M."/>
            <person name="Boretti F."/>
            <person name="Hofmann-Lehmann R."/>
            <person name="Tasker S."/>
        </authorList>
    </citation>
    <scope>NUCLEOTIDE SEQUENCE</scope>
    <source>
        <strain evidence="2">Birmingham 1</strain>
    </source>
</reference>
<reference evidence="2" key="2">
    <citation type="submission" date="2011-11" db="EMBL/GenBank/DDBJ databases">
        <authorList>
            <person name="Barker E."/>
        </authorList>
    </citation>
    <scope>NUCLEOTIDE SEQUENCE</scope>
    <source>
        <strain evidence="2">Birmingham 1</strain>
    </source>
</reference>
<dbReference type="RefSeq" id="WP_015511430.1">
    <property type="nucleotide sequence ID" value="NC_021007.1"/>
</dbReference>
<dbReference type="PATRIC" id="fig|1116213.3.peg.46"/>
<dbReference type="GO" id="GO:0016020">
    <property type="term" value="C:membrane"/>
    <property type="evidence" value="ECO:0007669"/>
    <property type="project" value="InterPro"/>
</dbReference>
<dbReference type="AlphaFoldDB" id="G8C2L7"/>
<dbReference type="KEGG" id="mhb:MHM_00470"/>
<gene>
    <name evidence="2" type="primary">potD</name>
    <name evidence="2" type="ORF">MHM_00470</name>
</gene>
<dbReference type="SUPFAM" id="SSF53850">
    <property type="entry name" value="Periplasmic binding protein-like II"/>
    <property type="match status" value="1"/>
</dbReference>
<dbReference type="InterPro" id="IPR000044">
    <property type="entry name" value="Uncharacterised_lipoprot_MG045"/>
</dbReference>
<protein>
    <submittedName>
        <fullName evidence="2">Polyamine (Spermidine/putrescine) substrate binding protein in Mollicutes</fullName>
    </submittedName>
</protein>
<dbReference type="Pfam" id="PF02030">
    <property type="entry name" value="Lipoprotein_8"/>
    <property type="match status" value="1"/>
</dbReference>
<keyword evidence="1" id="KW-0732">Signal</keyword>
<proteinExistence type="predicted"/>